<keyword evidence="1" id="KW-0812">Transmembrane</keyword>
<keyword evidence="1" id="KW-0472">Membrane</keyword>
<evidence type="ECO:0000313" key="2">
    <source>
        <dbReference type="EMBL" id="KAL2623527.1"/>
    </source>
</evidence>
<dbReference type="Proteomes" id="UP001605036">
    <property type="component" value="Unassembled WGS sequence"/>
</dbReference>
<evidence type="ECO:0000256" key="1">
    <source>
        <dbReference type="SAM" id="Phobius"/>
    </source>
</evidence>
<protein>
    <submittedName>
        <fullName evidence="2">Uncharacterized protein</fullName>
    </submittedName>
</protein>
<feature type="transmembrane region" description="Helical" evidence="1">
    <location>
        <begin position="49"/>
        <end position="70"/>
    </location>
</feature>
<feature type="transmembrane region" description="Helical" evidence="1">
    <location>
        <begin position="12"/>
        <end position="29"/>
    </location>
</feature>
<accession>A0ABD1YCV8</accession>
<organism evidence="2 3">
    <name type="scientific">Riccia fluitans</name>
    <dbReference type="NCBI Taxonomy" id="41844"/>
    <lineage>
        <taxon>Eukaryota</taxon>
        <taxon>Viridiplantae</taxon>
        <taxon>Streptophyta</taxon>
        <taxon>Embryophyta</taxon>
        <taxon>Marchantiophyta</taxon>
        <taxon>Marchantiopsida</taxon>
        <taxon>Marchantiidae</taxon>
        <taxon>Marchantiales</taxon>
        <taxon>Ricciaceae</taxon>
        <taxon>Riccia</taxon>
    </lineage>
</organism>
<reference evidence="2 3" key="1">
    <citation type="submission" date="2024-09" db="EMBL/GenBank/DDBJ databases">
        <title>Chromosome-scale assembly of Riccia fluitans.</title>
        <authorList>
            <person name="Paukszto L."/>
            <person name="Sawicki J."/>
            <person name="Karawczyk K."/>
            <person name="Piernik-Szablinska J."/>
            <person name="Szczecinska M."/>
            <person name="Mazdziarz M."/>
        </authorList>
    </citation>
    <scope>NUCLEOTIDE SEQUENCE [LARGE SCALE GENOMIC DNA]</scope>
    <source>
        <strain evidence="2">Rf_01</strain>
        <tissue evidence="2">Aerial parts of the thallus</tissue>
    </source>
</reference>
<evidence type="ECO:0000313" key="3">
    <source>
        <dbReference type="Proteomes" id="UP001605036"/>
    </source>
</evidence>
<sequence length="110" mass="12595">MAYYCNRGMDPAPLLPLGVLMGVVCVVFTSRTREVLPIFMGIAQQMMPLMWIIPVLIIAAIFIMSADNYNTRPVYRYQYRYSSTYGCETGSTWGLLGLMLLVLLLLPWRY</sequence>
<name>A0ABD1YCV8_9MARC</name>
<keyword evidence="3" id="KW-1185">Reference proteome</keyword>
<dbReference type="EMBL" id="JBHFFA010000006">
    <property type="protein sequence ID" value="KAL2623527.1"/>
    <property type="molecule type" value="Genomic_DNA"/>
</dbReference>
<comment type="caution">
    <text evidence="2">The sequence shown here is derived from an EMBL/GenBank/DDBJ whole genome shotgun (WGS) entry which is preliminary data.</text>
</comment>
<feature type="transmembrane region" description="Helical" evidence="1">
    <location>
        <begin position="90"/>
        <end position="108"/>
    </location>
</feature>
<keyword evidence="1" id="KW-1133">Transmembrane helix</keyword>
<proteinExistence type="predicted"/>
<gene>
    <name evidence="2" type="ORF">R1flu_003732</name>
</gene>
<dbReference type="AlphaFoldDB" id="A0ABD1YCV8"/>